<reference evidence="3" key="1">
    <citation type="submission" date="2020-10" db="EMBL/GenBank/DDBJ databases">
        <authorList>
            <person name="Gilroy R."/>
        </authorList>
    </citation>
    <scope>NUCLEOTIDE SEQUENCE</scope>
    <source>
        <strain evidence="3">CHK157-1446</strain>
    </source>
</reference>
<gene>
    <name evidence="3" type="ORF">IAD01_01135</name>
</gene>
<dbReference type="AlphaFoldDB" id="A0A9D1JHL5"/>
<organism evidence="3 4">
    <name type="scientific">Candidatus Faeciplasma gallinarum</name>
    <dbReference type="NCBI Taxonomy" id="2840799"/>
    <lineage>
        <taxon>Bacteria</taxon>
        <taxon>Bacillati</taxon>
        <taxon>Bacillota</taxon>
        <taxon>Clostridia</taxon>
        <taxon>Eubacteriales</taxon>
        <taxon>Oscillospiraceae</taxon>
        <taxon>Oscillospiraceae incertae sedis</taxon>
        <taxon>Candidatus Faeciplasma</taxon>
    </lineage>
</organism>
<reference evidence="3" key="2">
    <citation type="journal article" date="2021" name="PeerJ">
        <title>Extensive microbial diversity within the chicken gut microbiome revealed by metagenomics and culture.</title>
        <authorList>
            <person name="Gilroy R."/>
            <person name="Ravi A."/>
            <person name="Getino M."/>
            <person name="Pursley I."/>
            <person name="Horton D.L."/>
            <person name="Alikhan N.F."/>
            <person name="Baker D."/>
            <person name="Gharbi K."/>
            <person name="Hall N."/>
            <person name="Watson M."/>
            <person name="Adriaenssens E.M."/>
            <person name="Foster-Nyarko E."/>
            <person name="Jarju S."/>
            <person name="Secka A."/>
            <person name="Antonio M."/>
            <person name="Oren A."/>
            <person name="Chaudhuri R.R."/>
            <person name="La Ragione R."/>
            <person name="Hildebrand F."/>
            <person name="Pallen M.J."/>
        </authorList>
    </citation>
    <scope>NUCLEOTIDE SEQUENCE</scope>
    <source>
        <strain evidence="3">CHK157-1446</strain>
    </source>
</reference>
<evidence type="ECO:0008006" key="5">
    <source>
        <dbReference type="Google" id="ProtNLM"/>
    </source>
</evidence>
<protein>
    <recommendedName>
        <fullName evidence="5">Lipoprotein</fullName>
    </recommendedName>
</protein>
<feature type="region of interest" description="Disordered" evidence="1">
    <location>
        <begin position="36"/>
        <end position="71"/>
    </location>
</feature>
<feature type="compositionally biased region" description="Polar residues" evidence="1">
    <location>
        <begin position="58"/>
        <end position="71"/>
    </location>
</feature>
<dbReference type="EMBL" id="DVIR01000009">
    <property type="protein sequence ID" value="HIS23999.1"/>
    <property type="molecule type" value="Genomic_DNA"/>
</dbReference>
<dbReference type="PROSITE" id="PS51257">
    <property type="entry name" value="PROKAR_LIPOPROTEIN"/>
    <property type="match status" value="1"/>
</dbReference>
<feature type="compositionally biased region" description="Low complexity" evidence="1">
    <location>
        <begin position="36"/>
        <end position="57"/>
    </location>
</feature>
<sequence length="467" mass="50488">MHKTNRAKLMLAALLAVTCSFTLLLAGCSDNADIDPQTTDGTDATQTQQPSDTSPQDGTDSQSGTDSQGSVQAQGLTAFDMISQRMTESGKTYEAAEEVPAEDEYGKVSSRAISLEGDDLIVITEFETASDAQDYSGYFDETGSVFTDGSNVKVIDYVAPVHLWQHDNYIIEYCSETGEDLQLLNGIFGEEFAGAGSDYYYPAYATQVFAAVDNVGMSYTCARAANTAQTYMYEPDSICCVSVSNGETIWLSYYADEARAIDHVSRFSPDGKSYSGIGGNENTTMELGREYPFEIYRSGGLVVEYETKTGELSGALATFMGKKAVPYEAAGPVELEYNAVAVRTDSSVEGMSYPQYDIIRSHSELDAYTGTDGVYYDLGANAAWLDAVDAHDAEWFKKNDLILITANTVGEQVPAVMSVTKNTDGSYAIVLAGEMAESDADDSSQWHLLVSVSDGKLYPLSNVDIII</sequence>
<evidence type="ECO:0000313" key="3">
    <source>
        <dbReference type="EMBL" id="HIS23999.1"/>
    </source>
</evidence>
<accession>A0A9D1JHL5</accession>
<feature type="chain" id="PRO_5038866210" description="Lipoprotein" evidence="2">
    <location>
        <begin position="27"/>
        <end position="467"/>
    </location>
</feature>
<name>A0A9D1JHL5_9FIRM</name>
<keyword evidence="2" id="KW-0732">Signal</keyword>
<evidence type="ECO:0000256" key="1">
    <source>
        <dbReference type="SAM" id="MobiDB-lite"/>
    </source>
</evidence>
<proteinExistence type="predicted"/>
<comment type="caution">
    <text evidence="3">The sequence shown here is derived from an EMBL/GenBank/DDBJ whole genome shotgun (WGS) entry which is preliminary data.</text>
</comment>
<dbReference type="Proteomes" id="UP000823982">
    <property type="component" value="Unassembled WGS sequence"/>
</dbReference>
<evidence type="ECO:0000313" key="4">
    <source>
        <dbReference type="Proteomes" id="UP000823982"/>
    </source>
</evidence>
<feature type="signal peptide" evidence="2">
    <location>
        <begin position="1"/>
        <end position="26"/>
    </location>
</feature>
<evidence type="ECO:0000256" key="2">
    <source>
        <dbReference type="SAM" id="SignalP"/>
    </source>
</evidence>